<keyword evidence="3" id="KW-1185">Reference proteome</keyword>
<proteinExistence type="predicted"/>
<evidence type="ECO:0000313" key="3">
    <source>
        <dbReference type="Proteomes" id="UP000037035"/>
    </source>
</evidence>
<dbReference type="EMBL" id="LAVV01007214">
    <property type="protein sequence ID" value="KNZ56699.1"/>
    <property type="molecule type" value="Genomic_DNA"/>
</dbReference>
<comment type="caution">
    <text evidence="2">The sequence shown here is derived from an EMBL/GenBank/DDBJ whole genome shotgun (WGS) entry which is preliminary data.</text>
</comment>
<organism evidence="2 3">
    <name type="scientific">Puccinia sorghi</name>
    <dbReference type="NCBI Taxonomy" id="27349"/>
    <lineage>
        <taxon>Eukaryota</taxon>
        <taxon>Fungi</taxon>
        <taxon>Dikarya</taxon>
        <taxon>Basidiomycota</taxon>
        <taxon>Pucciniomycotina</taxon>
        <taxon>Pucciniomycetes</taxon>
        <taxon>Pucciniales</taxon>
        <taxon>Pucciniaceae</taxon>
        <taxon>Puccinia</taxon>
    </lineage>
</organism>
<feature type="transmembrane region" description="Helical" evidence="1">
    <location>
        <begin position="256"/>
        <end position="277"/>
    </location>
</feature>
<sequence>MYVNLCVHLIFSYKLIYVFCFFFFLFFLILTNIQLQINHCPIKSLKQKRKETIEKSRKDKEECCCCIYSMCVGSVYWGRVSLDGCSWTTHLARHASVQHSQWLVVWCGGENVKLWEQELECIVSIHLSTWMTEHPEAHAHDPGNVCEGIREYPTPMEKSSQSTAAEVFFFFPQHSSPGPAGLSPQGLSKVLKLFSTELGTPIISSNFFPFHFSFFPSSLIPHFIESPDVEVSLALLSLFFFLALGKLLALIYSSCLLFTLLNKILSVLTILILVLALKPQNTELPASSFERILFLAPFTSIDSWVKDVTLTVIYSKVEGFEISLLILQGHPKNPILLIFCGGSMTWEFLKTVFAFFFVKFEYWGKKIKNRVHCKKKLAQLPGVDMQHAPAKHVCTFKCFGMVTVQSFLGVSACQLQAVEKVFFAVVGFPKTVGNHLKFIFLYERKIPPLSTSSCSLIYGVHLILIFLTQNFSFKFLGGFYGGRGCNNIIFSASKSSVNLMNIKKKKLKTKKKKTKEVKYHKRVCVDQGERFLRKTLSDMCDEQYLSGEFSRLNVINSAK</sequence>
<feature type="transmembrane region" description="Helical" evidence="1">
    <location>
        <begin position="335"/>
        <end position="358"/>
    </location>
</feature>
<dbReference type="VEuPathDB" id="FungiDB:VP01_233g3"/>
<reference evidence="2 3" key="1">
    <citation type="submission" date="2015-08" db="EMBL/GenBank/DDBJ databases">
        <title>Next Generation Sequencing and Analysis of the Genome of Puccinia sorghi L Schw, the Causal Agent of Maize Common Rust.</title>
        <authorList>
            <person name="Rochi L."/>
            <person name="Burguener G."/>
            <person name="Darino M."/>
            <person name="Turjanski A."/>
            <person name="Kreff E."/>
            <person name="Dieguez M.J."/>
            <person name="Sacco F."/>
        </authorList>
    </citation>
    <scope>NUCLEOTIDE SEQUENCE [LARGE SCALE GENOMIC DNA]</scope>
    <source>
        <strain evidence="2 3">RO10H11247</strain>
    </source>
</reference>
<accession>A0A0L6V7J7</accession>
<evidence type="ECO:0000313" key="2">
    <source>
        <dbReference type="EMBL" id="KNZ56699.1"/>
    </source>
</evidence>
<feature type="transmembrane region" description="Helical" evidence="1">
    <location>
        <begin position="231"/>
        <end position="249"/>
    </location>
</feature>
<protein>
    <submittedName>
        <fullName evidence="2">Uncharacterized protein</fullName>
    </submittedName>
</protein>
<dbReference type="Proteomes" id="UP000037035">
    <property type="component" value="Unassembled WGS sequence"/>
</dbReference>
<dbReference type="AlphaFoldDB" id="A0A0L6V7J7"/>
<keyword evidence="1" id="KW-1133">Transmembrane helix</keyword>
<keyword evidence="1" id="KW-0472">Membrane</keyword>
<feature type="transmembrane region" description="Helical" evidence="1">
    <location>
        <begin position="15"/>
        <end position="35"/>
    </location>
</feature>
<name>A0A0L6V7J7_9BASI</name>
<keyword evidence="1" id="KW-0812">Transmembrane</keyword>
<evidence type="ECO:0000256" key="1">
    <source>
        <dbReference type="SAM" id="Phobius"/>
    </source>
</evidence>
<gene>
    <name evidence="2" type="ORF">VP01_233g3</name>
</gene>